<reference evidence="2 3" key="1">
    <citation type="submission" date="2015-10" db="EMBL/GenBank/DDBJ databases">
        <title>Full genome of DAOMC 229536 Phialocephala scopiformis, a fungal endophyte of spruce producing the potent anti-insectan compound rugulosin.</title>
        <authorList>
            <consortium name="DOE Joint Genome Institute"/>
            <person name="Walker A.K."/>
            <person name="Frasz S.L."/>
            <person name="Seifert K.A."/>
            <person name="Miller J.D."/>
            <person name="Mondo S.J."/>
            <person name="Labutti K."/>
            <person name="Lipzen A."/>
            <person name="Dockter R."/>
            <person name="Kennedy M."/>
            <person name="Grigoriev I.V."/>
            <person name="Spatafora J.W."/>
        </authorList>
    </citation>
    <scope>NUCLEOTIDE SEQUENCE [LARGE SCALE GENOMIC DNA]</scope>
    <source>
        <strain evidence="2 3">CBS 120377</strain>
    </source>
</reference>
<dbReference type="OrthoDB" id="5376804at2759"/>
<feature type="transmembrane region" description="Helical" evidence="1">
    <location>
        <begin position="55"/>
        <end position="78"/>
    </location>
</feature>
<dbReference type="GeneID" id="28826071"/>
<accession>A0A132B602</accession>
<keyword evidence="1" id="KW-0472">Membrane</keyword>
<dbReference type="STRING" id="149040.A0A132B602"/>
<evidence type="ECO:0000313" key="3">
    <source>
        <dbReference type="Proteomes" id="UP000070700"/>
    </source>
</evidence>
<name>A0A132B602_MOLSC</name>
<keyword evidence="1" id="KW-1133">Transmembrane helix</keyword>
<evidence type="ECO:0000256" key="1">
    <source>
        <dbReference type="SAM" id="Phobius"/>
    </source>
</evidence>
<dbReference type="InParanoid" id="A0A132B602"/>
<proteinExistence type="predicted"/>
<sequence>MFGMVDFMSYTNWSQLTQNVAIAVTNQVLTNADNQNFTSTTGTAFVNTAYYHVRWAWLVLPLLEAVATAVLLAVTILLNRLPLLKSSSTALLAHGLEDTSDLRVVGIETPQKWEKLGDGIKVI</sequence>
<protein>
    <submittedName>
        <fullName evidence="2">Uncharacterized protein</fullName>
    </submittedName>
</protein>
<dbReference type="EMBL" id="KQ947438">
    <property type="protein sequence ID" value="KUJ07830.1"/>
    <property type="molecule type" value="Genomic_DNA"/>
</dbReference>
<dbReference type="RefSeq" id="XP_018062185.1">
    <property type="nucleotide sequence ID" value="XM_018216345.1"/>
</dbReference>
<dbReference type="PANTHER" id="PTHR35394:SF5">
    <property type="entry name" value="DUF3176 DOMAIN-CONTAINING PROTEIN"/>
    <property type="match status" value="1"/>
</dbReference>
<dbReference type="PANTHER" id="PTHR35394">
    <property type="entry name" value="DUF3176 DOMAIN-CONTAINING PROTEIN"/>
    <property type="match status" value="1"/>
</dbReference>
<dbReference type="Proteomes" id="UP000070700">
    <property type="component" value="Unassembled WGS sequence"/>
</dbReference>
<evidence type="ECO:0000313" key="2">
    <source>
        <dbReference type="EMBL" id="KUJ07830.1"/>
    </source>
</evidence>
<keyword evidence="1" id="KW-0812">Transmembrane</keyword>
<organism evidence="2 3">
    <name type="scientific">Mollisia scopiformis</name>
    <name type="common">Conifer needle endophyte fungus</name>
    <name type="synonym">Phialocephala scopiformis</name>
    <dbReference type="NCBI Taxonomy" id="149040"/>
    <lineage>
        <taxon>Eukaryota</taxon>
        <taxon>Fungi</taxon>
        <taxon>Dikarya</taxon>
        <taxon>Ascomycota</taxon>
        <taxon>Pezizomycotina</taxon>
        <taxon>Leotiomycetes</taxon>
        <taxon>Helotiales</taxon>
        <taxon>Mollisiaceae</taxon>
        <taxon>Mollisia</taxon>
    </lineage>
</organism>
<gene>
    <name evidence="2" type="ORF">LY89DRAFT_691517</name>
</gene>
<dbReference type="KEGG" id="psco:LY89DRAFT_691517"/>
<keyword evidence="3" id="KW-1185">Reference proteome</keyword>
<dbReference type="AlphaFoldDB" id="A0A132B602"/>